<dbReference type="SMART" id="SM00448">
    <property type="entry name" value="REC"/>
    <property type="match status" value="1"/>
</dbReference>
<comment type="caution">
    <text evidence="4">The sequence shown here is derived from an EMBL/GenBank/DDBJ whole genome shotgun (WGS) entry which is preliminary data.</text>
</comment>
<sequence length="118" mass="12656">MKFLSVDDSATMRKIISLALKGAGHTVEEAENGKMALDALKAGPVDCILLDINMPEMNGIEFLRARKAMPAIANIPVFVLTTQDEDALKQEALSLGAKGFIIKPFQKDTLLAAINSGI</sequence>
<evidence type="ECO:0000256" key="2">
    <source>
        <dbReference type="PROSITE-ProRule" id="PRU00169"/>
    </source>
</evidence>
<keyword evidence="1 2" id="KW-0597">Phosphoprotein</keyword>
<dbReference type="SUPFAM" id="SSF52172">
    <property type="entry name" value="CheY-like"/>
    <property type="match status" value="1"/>
</dbReference>
<dbReference type="PROSITE" id="PS50110">
    <property type="entry name" value="RESPONSE_REGULATORY"/>
    <property type="match status" value="1"/>
</dbReference>
<feature type="modified residue" description="4-aspartylphosphate" evidence="2">
    <location>
        <position position="51"/>
    </location>
</feature>
<organism evidence="4 5">
    <name type="scientific">Teretinema zuelzerae</name>
    <dbReference type="NCBI Taxonomy" id="156"/>
    <lineage>
        <taxon>Bacteria</taxon>
        <taxon>Pseudomonadati</taxon>
        <taxon>Spirochaetota</taxon>
        <taxon>Spirochaetia</taxon>
        <taxon>Spirochaetales</taxon>
        <taxon>Treponemataceae</taxon>
        <taxon>Teretinema</taxon>
    </lineage>
</organism>
<dbReference type="Gene3D" id="3.40.50.2300">
    <property type="match status" value="1"/>
</dbReference>
<keyword evidence="5" id="KW-1185">Reference proteome</keyword>
<evidence type="ECO:0000259" key="3">
    <source>
        <dbReference type="PROSITE" id="PS50110"/>
    </source>
</evidence>
<dbReference type="InterPro" id="IPR011006">
    <property type="entry name" value="CheY-like_superfamily"/>
</dbReference>
<dbReference type="GO" id="GO:0000160">
    <property type="term" value="P:phosphorelay signal transduction system"/>
    <property type="evidence" value="ECO:0007669"/>
    <property type="project" value="InterPro"/>
</dbReference>
<evidence type="ECO:0000256" key="1">
    <source>
        <dbReference type="ARBA" id="ARBA00022553"/>
    </source>
</evidence>
<dbReference type="PANTHER" id="PTHR44591:SF25">
    <property type="entry name" value="CHEMOTAXIS TWO-COMPONENT RESPONSE REGULATOR"/>
    <property type="match status" value="1"/>
</dbReference>
<dbReference type="InterPro" id="IPR001789">
    <property type="entry name" value="Sig_transdc_resp-reg_receiver"/>
</dbReference>
<reference evidence="4" key="1">
    <citation type="submission" date="2021-08" db="EMBL/GenBank/DDBJ databases">
        <title>Comparative analyses of Brucepasteria parasyntrophica and Teretinema zuelzerae.</title>
        <authorList>
            <person name="Song Y."/>
            <person name="Brune A."/>
        </authorList>
    </citation>
    <scope>NUCLEOTIDE SEQUENCE</scope>
    <source>
        <strain evidence="4">DSM 1903</strain>
    </source>
</reference>
<dbReference type="AlphaFoldDB" id="A0AAE3EF77"/>
<feature type="domain" description="Response regulatory" evidence="3">
    <location>
        <begin position="2"/>
        <end position="118"/>
    </location>
</feature>
<dbReference type="Pfam" id="PF00072">
    <property type="entry name" value="Response_reg"/>
    <property type="match status" value="1"/>
</dbReference>
<protein>
    <submittedName>
        <fullName evidence="4">Response regulator</fullName>
    </submittedName>
</protein>
<evidence type="ECO:0000313" key="5">
    <source>
        <dbReference type="Proteomes" id="UP001198163"/>
    </source>
</evidence>
<evidence type="ECO:0000313" key="4">
    <source>
        <dbReference type="EMBL" id="MCD1653660.1"/>
    </source>
</evidence>
<dbReference type="Proteomes" id="UP001198163">
    <property type="component" value="Unassembled WGS sequence"/>
</dbReference>
<dbReference type="InterPro" id="IPR050595">
    <property type="entry name" value="Bact_response_regulator"/>
</dbReference>
<dbReference type="RefSeq" id="WP_230752916.1">
    <property type="nucleotide sequence ID" value="NZ_JAINWA010000001.1"/>
</dbReference>
<dbReference type="PANTHER" id="PTHR44591">
    <property type="entry name" value="STRESS RESPONSE REGULATOR PROTEIN 1"/>
    <property type="match status" value="1"/>
</dbReference>
<accession>A0AAE3EF77</accession>
<dbReference type="EMBL" id="JAINWA010000001">
    <property type="protein sequence ID" value="MCD1653660.1"/>
    <property type="molecule type" value="Genomic_DNA"/>
</dbReference>
<proteinExistence type="predicted"/>
<name>A0AAE3EF77_9SPIR</name>
<gene>
    <name evidence="4" type="ORF">K7J14_02970</name>
</gene>